<evidence type="ECO:0000256" key="1">
    <source>
        <dbReference type="SAM" id="Phobius"/>
    </source>
</evidence>
<dbReference type="Proteomes" id="UP000001396">
    <property type="component" value="Unassembled WGS sequence"/>
</dbReference>
<keyword evidence="1" id="KW-1133">Transmembrane helix</keyword>
<dbReference type="EMBL" id="ADBJ01000051">
    <property type="protein sequence ID" value="EFA75684.1"/>
    <property type="molecule type" value="Genomic_DNA"/>
</dbReference>
<dbReference type="GeneID" id="31366206"/>
<proteinExistence type="predicted"/>
<name>D3BSB1_HETP5</name>
<dbReference type="RefSeq" id="XP_020427818.1">
    <property type="nucleotide sequence ID" value="XM_020581502.1"/>
</dbReference>
<organism evidence="2 3">
    <name type="scientific">Heterostelium pallidum (strain ATCC 26659 / Pp 5 / PN500)</name>
    <name type="common">Cellular slime mold</name>
    <name type="synonym">Polysphondylium pallidum</name>
    <dbReference type="NCBI Taxonomy" id="670386"/>
    <lineage>
        <taxon>Eukaryota</taxon>
        <taxon>Amoebozoa</taxon>
        <taxon>Evosea</taxon>
        <taxon>Eumycetozoa</taxon>
        <taxon>Dictyostelia</taxon>
        <taxon>Acytosteliales</taxon>
        <taxon>Acytosteliaceae</taxon>
        <taxon>Heterostelium</taxon>
    </lineage>
</organism>
<accession>D3BSB1</accession>
<dbReference type="InParanoid" id="D3BSB1"/>
<protein>
    <submittedName>
        <fullName evidence="2">Uncharacterized protein</fullName>
    </submittedName>
</protein>
<dbReference type="AlphaFoldDB" id="D3BSB1"/>
<feature type="transmembrane region" description="Helical" evidence="1">
    <location>
        <begin position="7"/>
        <end position="29"/>
    </location>
</feature>
<sequence>MSVSFVFCIFSPPCLNLILFSNELLIILYNQRLFCPFWNNDGRTSDDRLFFSLFVFEVIVIVIVNVTVIVIVTVDYLKLNNYCLILLSNLKFGAALFEQLNWRCNINLANETGDHTYREPTE</sequence>
<feature type="transmembrane region" description="Helical" evidence="1">
    <location>
        <begin position="49"/>
        <end position="72"/>
    </location>
</feature>
<gene>
    <name evidence="2" type="ORF">PPL_10737</name>
</gene>
<reference evidence="2 3" key="1">
    <citation type="journal article" date="2011" name="Genome Res.">
        <title>Phylogeny-wide analysis of social amoeba genomes highlights ancient origins for complex intercellular communication.</title>
        <authorList>
            <person name="Heidel A.J."/>
            <person name="Lawal H.M."/>
            <person name="Felder M."/>
            <person name="Schilde C."/>
            <person name="Helps N.R."/>
            <person name="Tunggal B."/>
            <person name="Rivero F."/>
            <person name="John U."/>
            <person name="Schleicher M."/>
            <person name="Eichinger L."/>
            <person name="Platzer M."/>
            <person name="Noegel A.A."/>
            <person name="Schaap P."/>
            <person name="Gloeckner G."/>
        </authorList>
    </citation>
    <scope>NUCLEOTIDE SEQUENCE [LARGE SCALE GENOMIC DNA]</scope>
    <source>
        <strain evidence="3">ATCC 26659 / Pp 5 / PN500</strain>
    </source>
</reference>
<evidence type="ECO:0000313" key="2">
    <source>
        <dbReference type="EMBL" id="EFA75684.1"/>
    </source>
</evidence>
<evidence type="ECO:0000313" key="3">
    <source>
        <dbReference type="Proteomes" id="UP000001396"/>
    </source>
</evidence>
<comment type="caution">
    <text evidence="2">The sequence shown here is derived from an EMBL/GenBank/DDBJ whole genome shotgun (WGS) entry which is preliminary data.</text>
</comment>
<keyword evidence="1" id="KW-0472">Membrane</keyword>
<keyword evidence="1" id="KW-0812">Transmembrane</keyword>
<keyword evidence="3" id="KW-1185">Reference proteome</keyword>